<evidence type="ECO:0000313" key="3">
    <source>
        <dbReference type="Proteomes" id="UP000265520"/>
    </source>
</evidence>
<evidence type="ECO:0000256" key="1">
    <source>
        <dbReference type="SAM" id="MobiDB-lite"/>
    </source>
</evidence>
<name>A0A392QGI6_9FABA</name>
<evidence type="ECO:0000313" key="2">
    <source>
        <dbReference type="EMBL" id="MCI22646.1"/>
    </source>
</evidence>
<protein>
    <submittedName>
        <fullName evidence="2">Uncharacterized protein</fullName>
    </submittedName>
</protein>
<accession>A0A392QGI6</accession>
<feature type="non-terminal residue" evidence="2">
    <location>
        <position position="69"/>
    </location>
</feature>
<proteinExistence type="predicted"/>
<dbReference type="Proteomes" id="UP000265520">
    <property type="component" value="Unassembled WGS sequence"/>
</dbReference>
<reference evidence="2 3" key="1">
    <citation type="journal article" date="2018" name="Front. Plant Sci.">
        <title>Red Clover (Trifolium pratense) and Zigzag Clover (T. medium) - A Picture of Genomic Similarities and Differences.</title>
        <authorList>
            <person name="Dluhosova J."/>
            <person name="Istvanek J."/>
            <person name="Nedelnik J."/>
            <person name="Repkova J."/>
        </authorList>
    </citation>
    <scope>NUCLEOTIDE SEQUENCE [LARGE SCALE GENOMIC DNA]</scope>
    <source>
        <strain evidence="3">cv. 10/8</strain>
        <tissue evidence="2">Leaf</tissue>
    </source>
</reference>
<sequence length="69" mass="7554">MSKSTKSSTAKNNQGSPVPDNAPVSTVPAQEPRRVRTKSVAVRPKRIPIVRKSSNPSVSENWRMKLIAV</sequence>
<organism evidence="2 3">
    <name type="scientific">Trifolium medium</name>
    <dbReference type="NCBI Taxonomy" id="97028"/>
    <lineage>
        <taxon>Eukaryota</taxon>
        <taxon>Viridiplantae</taxon>
        <taxon>Streptophyta</taxon>
        <taxon>Embryophyta</taxon>
        <taxon>Tracheophyta</taxon>
        <taxon>Spermatophyta</taxon>
        <taxon>Magnoliopsida</taxon>
        <taxon>eudicotyledons</taxon>
        <taxon>Gunneridae</taxon>
        <taxon>Pentapetalae</taxon>
        <taxon>rosids</taxon>
        <taxon>fabids</taxon>
        <taxon>Fabales</taxon>
        <taxon>Fabaceae</taxon>
        <taxon>Papilionoideae</taxon>
        <taxon>50 kb inversion clade</taxon>
        <taxon>NPAAA clade</taxon>
        <taxon>Hologalegina</taxon>
        <taxon>IRL clade</taxon>
        <taxon>Trifolieae</taxon>
        <taxon>Trifolium</taxon>
    </lineage>
</organism>
<keyword evidence="3" id="KW-1185">Reference proteome</keyword>
<dbReference type="AlphaFoldDB" id="A0A392QGI6"/>
<feature type="region of interest" description="Disordered" evidence="1">
    <location>
        <begin position="1"/>
        <end position="40"/>
    </location>
</feature>
<comment type="caution">
    <text evidence="2">The sequence shown here is derived from an EMBL/GenBank/DDBJ whole genome shotgun (WGS) entry which is preliminary data.</text>
</comment>
<dbReference type="EMBL" id="LXQA010131593">
    <property type="protein sequence ID" value="MCI22646.1"/>
    <property type="molecule type" value="Genomic_DNA"/>
</dbReference>